<proteinExistence type="predicted"/>
<organism evidence="1 2">
    <name type="scientific">Kurthia gibsonii</name>
    <dbReference type="NCBI Taxonomy" id="33946"/>
    <lineage>
        <taxon>Bacteria</taxon>
        <taxon>Bacillati</taxon>
        <taxon>Bacillota</taxon>
        <taxon>Bacilli</taxon>
        <taxon>Bacillales</taxon>
        <taxon>Caryophanaceae</taxon>
        <taxon>Kurthia</taxon>
    </lineage>
</organism>
<evidence type="ECO:0000313" key="2">
    <source>
        <dbReference type="Proteomes" id="UP001398420"/>
    </source>
</evidence>
<keyword evidence="2" id="KW-1185">Reference proteome</keyword>
<dbReference type="EMBL" id="JBCEWA010000002">
    <property type="protein sequence ID" value="MEL5987265.1"/>
    <property type="molecule type" value="Genomic_DNA"/>
</dbReference>
<dbReference type="Proteomes" id="UP001398420">
    <property type="component" value="Unassembled WGS sequence"/>
</dbReference>
<accession>A0ABU9LJH2</accession>
<name>A0ABU9LJH2_9BACL</name>
<dbReference type="RefSeq" id="WP_068452553.1">
    <property type="nucleotide sequence ID" value="NZ_JAWVOH010000002.1"/>
</dbReference>
<protein>
    <submittedName>
        <fullName evidence="1">Uncharacterized protein</fullName>
    </submittedName>
</protein>
<comment type="caution">
    <text evidence="1">The sequence shown here is derived from an EMBL/GenBank/DDBJ whole genome shotgun (WGS) entry which is preliminary data.</text>
</comment>
<evidence type="ECO:0000313" key="1">
    <source>
        <dbReference type="EMBL" id="MEL5987265.1"/>
    </source>
</evidence>
<gene>
    <name evidence="1" type="ORF">AAF454_02350</name>
</gene>
<reference evidence="1 2" key="1">
    <citation type="submission" date="2024-04" db="EMBL/GenBank/DDBJ databases">
        <authorList>
            <person name="Wu Y.S."/>
            <person name="Zhang L."/>
        </authorList>
    </citation>
    <scope>NUCLEOTIDE SEQUENCE [LARGE SCALE GENOMIC DNA]</scope>
    <source>
        <strain evidence="1 2">KG-01</strain>
    </source>
</reference>
<sequence>MNKNKYPKCHIYAQNSWHDEAYIIGNRQGLEKLRDALTLTLEKGNTKNNFWPKDLEGYDVLIACVEDAEMNDLELPYSSEFYERLDDEKEAHTVFKKPYHTLKD</sequence>